<evidence type="ECO:0000313" key="2">
    <source>
        <dbReference type="EMBL" id="MBD2152137.1"/>
    </source>
</evidence>
<dbReference type="Pfam" id="PF04296">
    <property type="entry name" value="YlxR"/>
    <property type="match status" value="1"/>
</dbReference>
<evidence type="ECO:0000259" key="1">
    <source>
        <dbReference type="Pfam" id="PF04296"/>
    </source>
</evidence>
<dbReference type="PANTHER" id="PTHR34215:SF1">
    <property type="entry name" value="YLXR DOMAIN-CONTAINING PROTEIN"/>
    <property type="match status" value="1"/>
</dbReference>
<keyword evidence="3" id="KW-1185">Reference proteome</keyword>
<dbReference type="InterPro" id="IPR035931">
    <property type="entry name" value="YlxR-like_sf"/>
</dbReference>
<reference evidence="2" key="2">
    <citation type="submission" date="2020-08" db="EMBL/GenBank/DDBJ databases">
        <authorList>
            <person name="Chen M."/>
            <person name="Teng W."/>
            <person name="Zhao L."/>
            <person name="Hu C."/>
            <person name="Zhou Y."/>
            <person name="Han B."/>
            <person name="Song L."/>
            <person name="Shu W."/>
        </authorList>
    </citation>
    <scope>NUCLEOTIDE SEQUENCE</scope>
    <source>
        <strain evidence="2">FACHB-1277</strain>
    </source>
</reference>
<name>A0A926Z7W0_9CYAN</name>
<proteinExistence type="predicted"/>
<comment type="caution">
    <text evidence="2">The sequence shown here is derived from an EMBL/GenBank/DDBJ whole genome shotgun (WGS) entry which is preliminary data.</text>
</comment>
<dbReference type="AlphaFoldDB" id="A0A926Z7W0"/>
<sequence>MDDVKPLCKLERRCVSCQSVAPRDRFWRVVRVPHADHPQQFQVQLDVGMGRSAYVCQNLDCLQIAQKKNRLGRSLKMPIPKEIFEILKSRLL</sequence>
<feature type="domain" description="YlxR" evidence="1">
    <location>
        <begin position="12"/>
        <end position="88"/>
    </location>
</feature>
<dbReference type="Proteomes" id="UP000631421">
    <property type="component" value="Unassembled WGS sequence"/>
</dbReference>
<dbReference type="EMBL" id="JACJPY010000083">
    <property type="protein sequence ID" value="MBD2152137.1"/>
    <property type="molecule type" value="Genomic_DNA"/>
</dbReference>
<reference evidence="2" key="1">
    <citation type="journal article" date="2015" name="ISME J.">
        <title>Draft Genome Sequence of Streptomyces incarnatus NRRL8089, which Produces the Nucleoside Antibiotic Sinefungin.</title>
        <authorList>
            <person name="Oshima K."/>
            <person name="Hattori M."/>
            <person name="Shimizu H."/>
            <person name="Fukuda K."/>
            <person name="Nemoto M."/>
            <person name="Inagaki K."/>
            <person name="Tamura T."/>
        </authorList>
    </citation>
    <scope>NUCLEOTIDE SEQUENCE</scope>
    <source>
        <strain evidence="2">FACHB-1277</strain>
    </source>
</reference>
<dbReference type="InterPro" id="IPR037465">
    <property type="entry name" value="YlxR"/>
</dbReference>
<organism evidence="2 3">
    <name type="scientific">Pseudanabaena cinerea FACHB-1277</name>
    <dbReference type="NCBI Taxonomy" id="2949581"/>
    <lineage>
        <taxon>Bacteria</taxon>
        <taxon>Bacillati</taxon>
        <taxon>Cyanobacteriota</taxon>
        <taxon>Cyanophyceae</taxon>
        <taxon>Pseudanabaenales</taxon>
        <taxon>Pseudanabaenaceae</taxon>
        <taxon>Pseudanabaena</taxon>
        <taxon>Pseudanabaena cinerea</taxon>
    </lineage>
</organism>
<dbReference type="RefSeq" id="WP_190352545.1">
    <property type="nucleotide sequence ID" value="NZ_JACJPY010000083.1"/>
</dbReference>
<dbReference type="Gene3D" id="3.30.1230.10">
    <property type="entry name" value="YlxR-like"/>
    <property type="match status" value="1"/>
</dbReference>
<dbReference type="InterPro" id="IPR007393">
    <property type="entry name" value="YlxR_dom"/>
</dbReference>
<protein>
    <submittedName>
        <fullName evidence="2">YlxR family protein</fullName>
    </submittedName>
</protein>
<dbReference type="PANTHER" id="PTHR34215">
    <property type="entry name" value="BLL0784 PROTEIN"/>
    <property type="match status" value="1"/>
</dbReference>
<evidence type="ECO:0000313" key="3">
    <source>
        <dbReference type="Proteomes" id="UP000631421"/>
    </source>
</evidence>
<accession>A0A926Z7W0</accession>
<gene>
    <name evidence="2" type="ORF">H6F44_18720</name>
</gene>
<dbReference type="SUPFAM" id="SSF64376">
    <property type="entry name" value="YlxR-like"/>
    <property type="match status" value="1"/>
</dbReference>